<dbReference type="Pfam" id="PF13385">
    <property type="entry name" value="Laminin_G_3"/>
    <property type="match status" value="3"/>
</dbReference>
<keyword evidence="1 3" id="KW-0732">Signal</keyword>
<keyword evidence="6" id="KW-1185">Reference proteome</keyword>
<dbReference type="Gene3D" id="3.60.21.70">
    <property type="entry name" value="PhoD-like phosphatase"/>
    <property type="match status" value="1"/>
</dbReference>
<protein>
    <submittedName>
        <fullName evidence="5">Putative secreted protein (Por secretion system target)</fullName>
    </submittedName>
</protein>
<evidence type="ECO:0000313" key="6">
    <source>
        <dbReference type="Proteomes" id="UP000240572"/>
    </source>
</evidence>
<sequence length="1565" mass="171379">MNQRFTTLIFLVFLLFAKQTVSRAQSLPGDSLAFGPMFSAVYHDSVRVWVLTKNGTGSGDVLSLELTAAGGGIPLTGTAYNSDTRIGYNLRSYLYTGLTPGQDYYARVKKNGTTVLRTSLVRNGAATVSDFEFLAGGCGRIYDTSRCIDRPESMTHTNGTPNIYKYMAGENSDMMVWLGDATYLLGLEHTMGVVCPGAVNDWDNMDALFARYYFYRGFHDSLLRAMPQLAIPDNHDLGGNEFNKNMPTLGIAKDNFRNWWPNPQYLTNTQGSGLYSSYRYKDVEFFLLDNRSYRESTTKHLGTEQLAWLKQALLNSTATFKVLISGTPSFNKAWGGRNFSITAECDTLLRFIKTNNINGVLCYSADIHAQEFYGKYNDHTYPFFDVISGNLASDIGNSTSINRNNDAMFSSNMQTYMRTNIYGAPGNRRYKIEYVSPQGVIFFSSIIHEDMLKSIDDSTKKLALSFSAALTDSSAYGRVPVATGITYVNDRKETAAAAASFNGTASVSVPYAAELDMKDRTFSIAYWARPAQFAATGYSAVLSNSTGSNGFSLGFDDAGHPVFVNHANGNTYAAPLKVNAGHWSHMVWKYDNVKMQLTLYVNGQQVQRWTGVATPEAATGAILLGNNIQDKGYKGALDEVKIYGKLIQDKLVQELGEYVPHRGEAIKLTGSQSMYIPSATINPVFAGAFTVEFWSRFTGSVAGPVVSTHGRINNQTTGWDIEFTNNKPNVVFGNNSTSGWLKINEAGFPWQVNEWNHIAMTAVPGDSLYLYVNGDKVGSVKYTSYYANTFNFGLGKSSYYNSVAQVEMDELRIWNVPQNKDSINKRMHYKLSGTENNLAFYYDFSPHTDTSIISKGSTATVLQLNGAQLLESSAPVVDIRPEYRSPAAGSWSIRRKGSAGLTVSDPITILNSNLVAGHKNASTIATVPGSTGVHYLQGGWQIDALNMPVVNLKLALNECLPAYDSISHIASEYYLLKEDGPGMEVAATGYFDGNNLSFMNVFVDTGVYYIGWKPDTAAVLFDRGGVLSMQGAQEVYVPSAAVNSAMAAGFTVELWGRLMQDPPNNAKLIGKSANTGGSSGFELEFLSNNAIQATFGNNTGGWNSIASDKPWNIGEWNHVAITGNAGGTLKLYLNGNLVGSKPFTAFYPNTNALALGKNIANQNPTIAMIDELRIWNKEKTEAEIRNQMHLSATPDTGLKFNYTFNQADNGKAINFATVQDSIPMLNARIIPATSPVGRIDQPQQFAVNGSWSVRDSANGGLYIAVSIPDYDANLIVGKDSTSGNDTLFAVPAGIKLRKLWQLDPLKVAAGAFTFDGPSVFGASWPDVKDDALEFYLLKKNATNDMVIEAVGTEANDKVSFPGINIGYGLYTLGWQSEDGIVLPLTWGYVRAAVRDAASNIVEWQTLQEQQVKQFEIERAENGRDFSLVGQVAAAGNSGKPLAYSYVDAAIRTSVPAYYYRVRQTDIDGRFSYSPVVRVSRKEQEQFNIGLAPNPGASELMTISLKDGTEGLYALQLSDVAGKTVWYGELQLSSKPVRFLPTLAKGVYFLTAQNQGRTETRKIVVR</sequence>
<reference evidence="5 6" key="1">
    <citation type="submission" date="2018-03" db="EMBL/GenBank/DDBJ databases">
        <title>Genomic Encyclopedia of Type Strains, Phase III (KMG-III): the genomes of soil and plant-associated and newly described type strains.</title>
        <authorList>
            <person name="Whitman W."/>
        </authorList>
    </citation>
    <scope>NUCLEOTIDE SEQUENCE [LARGE SCALE GENOMIC DNA]</scope>
    <source>
        <strain evidence="5 6">CGMCC 1.12700</strain>
    </source>
</reference>
<dbReference type="SMART" id="SM00560">
    <property type="entry name" value="LamGL"/>
    <property type="match status" value="3"/>
</dbReference>
<dbReference type="InterPro" id="IPR018946">
    <property type="entry name" value="PhoD-like_MPP"/>
</dbReference>
<evidence type="ECO:0000313" key="5">
    <source>
        <dbReference type="EMBL" id="PSK93437.1"/>
    </source>
</evidence>
<dbReference type="InterPro" id="IPR006558">
    <property type="entry name" value="LamG-like"/>
</dbReference>
<dbReference type="InterPro" id="IPR026444">
    <property type="entry name" value="Secre_tail"/>
</dbReference>
<proteinExistence type="predicted"/>
<dbReference type="EMBL" id="PYGD01000002">
    <property type="protein sequence ID" value="PSK93437.1"/>
    <property type="molecule type" value="Genomic_DNA"/>
</dbReference>
<gene>
    <name evidence="5" type="ORF">B0I18_102407</name>
</gene>
<dbReference type="PANTHER" id="PTHR33987">
    <property type="entry name" value="CALCINEURIN-LIKE METALLO-PHOSPHOESTERASE SUPERFAMILY PROTEIN"/>
    <property type="match status" value="1"/>
</dbReference>
<evidence type="ECO:0000256" key="2">
    <source>
        <dbReference type="ARBA" id="ARBA00023157"/>
    </source>
</evidence>
<evidence type="ECO:0000259" key="4">
    <source>
        <dbReference type="SMART" id="SM00560"/>
    </source>
</evidence>
<dbReference type="Proteomes" id="UP000240572">
    <property type="component" value="Unassembled WGS sequence"/>
</dbReference>
<keyword evidence="2" id="KW-1015">Disulfide bond</keyword>
<feature type="chain" id="PRO_5015164480" evidence="3">
    <location>
        <begin position="25"/>
        <end position="1565"/>
    </location>
</feature>
<dbReference type="GO" id="GO:0005975">
    <property type="term" value="P:carbohydrate metabolic process"/>
    <property type="evidence" value="ECO:0007669"/>
    <property type="project" value="UniProtKB-ARBA"/>
</dbReference>
<comment type="caution">
    <text evidence="5">The sequence shown here is derived from an EMBL/GenBank/DDBJ whole genome shotgun (WGS) entry which is preliminary data.</text>
</comment>
<feature type="domain" description="LamG-like jellyroll fold" evidence="4">
    <location>
        <begin position="1048"/>
        <end position="1182"/>
    </location>
</feature>
<accession>A0A2P8D8C0</accession>
<dbReference type="Pfam" id="PF09423">
    <property type="entry name" value="PhoD"/>
    <property type="match status" value="1"/>
</dbReference>
<dbReference type="SUPFAM" id="SSF56300">
    <property type="entry name" value="Metallo-dependent phosphatases"/>
    <property type="match status" value="1"/>
</dbReference>
<dbReference type="Gene3D" id="2.60.120.200">
    <property type="match status" value="3"/>
</dbReference>
<evidence type="ECO:0000256" key="1">
    <source>
        <dbReference type="ARBA" id="ARBA00022729"/>
    </source>
</evidence>
<dbReference type="Gene3D" id="2.60.40.10">
    <property type="entry name" value="Immunoglobulins"/>
    <property type="match status" value="1"/>
</dbReference>
<dbReference type="NCBIfam" id="TIGR04183">
    <property type="entry name" value="Por_Secre_tail"/>
    <property type="match status" value="1"/>
</dbReference>
<organism evidence="5 6">
    <name type="scientific">Taibaiella chishuiensis</name>
    <dbReference type="NCBI Taxonomy" id="1434707"/>
    <lineage>
        <taxon>Bacteria</taxon>
        <taxon>Pseudomonadati</taxon>
        <taxon>Bacteroidota</taxon>
        <taxon>Chitinophagia</taxon>
        <taxon>Chitinophagales</taxon>
        <taxon>Chitinophagaceae</taxon>
        <taxon>Taibaiella</taxon>
    </lineage>
</organism>
<feature type="domain" description="LamG-like jellyroll fold" evidence="4">
    <location>
        <begin position="687"/>
        <end position="818"/>
    </location>
</feature>
<dbReference type="InterPro" id="IPR029052">
    <property type="entry name" value="Metallo-depent_PP-like"/>
</dbReference>
<dbReference type="OrthoDB" id="9801383at2"/>
<feature type="signal peptide" evidence="3">
    <location>
        <begin position="1"/>
        <end position="24"/>
    </location>
</feature>
<dbReference type="SUPFAM" id="SSF49899">
    <property type="entry name" value="Concanavalin A-like lectins/glucanases"/>
    <property type="match status" value="3"/>
</dbReference>
<dbReference type="GO" id="GO:0004553">
    <property type="term" value="F:hydrolase activity, hydrolyzing O-glycosyl compounds"/>
    <property type="evidence" value="ECO:0007669"/>
    <property type="project" value="UniProtKB-ARBA"/>
</dbReference>
<feature type="domain" description="LamG-like jellyroll fold" evidence="4">
    <location>
        <begin position="520"/>
        <end position="650"/>
    </location>
</feature>
<dbReference type="InterPro" id="IPR038607">
    <property type="entry name" value="PhoD-like_sf"/>
</dbReference>
<dbReference type="InterPro" id="IPR013783">
    <property type="entry name" value="Ig-like_fold"/>
</dbReference>
<evidence type="ECO:0000256" key="3">
    <source>
        <dbReference type="SAM" id="SignalP"/>
    </source>
</evidence>
<dbReference type="RefSeq" id="WP_106522438.1">
    <property type="nucleotide sequence ID" value="NZ_PYGD01000002.1"/>
</dbReference>
<dbReference type="PANTHER" id="PTHR33987:SF1">
    <property type="entry name" value="CALCINEURIN-LIKE METALLO-PHOSPHOESTERASE SUPERFAMILY PROTEIN"/>
    <property type="match status" value="1"/>
</dbReference>
<dbReference type="InterPro" id="IPR013320">
    <property type="entry name" value="ConA-like_dom_sf"/>
</dbReference>
<name>A0A2P8D8C0_9BACT</name>